<dbReference type="PANTHER" id="PTHR34220:SF11">
    <property type="entry name" value="SENSOR PROTEIN KINASE HPTS"/>
    <property type="match status" value="1"/>
</dbReference>
<dbReference type="InterPro" id="IPR003594">
    <property type="entry name" value="HATPase_dom"/>
</dbReference>
<keyword evidence="7 14" id="KW-0812">Transmembrane</keyword>
<dbReference type="PROSITE" id="PS50885">
    <property type="entry name" value="HAMP"/>
    <property type="match status" value="1"/>
</dbReference>
<evidence type="ECO:0000256" key="3">
    <source>
        <dbReference type="ARBA" id="ARBA00012438"/>
    </source>
</evidence>
<dbReference type="SUPFAM" id="SSF158472">
    <property type="entry name" value="HAMP domain-like"/>
    <property type="match status" value="1"/>
</dbReference>
<dbReference type="GO" id="GO:0000155">
    <property type="term" value="F:phosphorelay sensor kinase activity"/>
    <property type="evidence" value="ECO:0007669"/>
    <property type="project" value="InterPro"/>
</dbReference>
<keyword evidence="12" id="KW-0902">Two-component regulatory system</keyword>
<dbReference type="InterPro" id="IPR036890">
    <property type="entry name" value="HATPase_C_sf"/>
</dbReference>
<dbReference type="KEGG" id="coh:EAV92_23245"/>
<evidence type="ECO:0000259" key="16">
    <source>
        <dbReference type="PROSITE" id="PS50885"/>
    </source>
</evidence>
<dbReference type="RefSeq" id="WP_123043287.1">
    <property type="nucleotide sequence ID" value="NZ_CP033433.1"/>
</dbReference>
<dbReference type="GO" id="GO:0005886">
    <property type="term" value="C:plasma membrane"/>
    <property type="evidence" value="ECO:0007669"/>
    <property type="project" value="UniProtKB-SubCell"/>
</dbReference>
<accession>A0A3G3K3W6</accession>
<keyword evidence="8" id="KW-0547">Nucleotide-binding</keyword>
<evidence type="ECO:0000256" key="12">
    <source>
        <dbReference type="ARBA" id="ARBA00023012"/>
    </source>
</evidence>
<evidence type="ECO:0000256" key="11">
    <source>
        <dbReference type="ARBA" id="ARBA00022989"/>
    </source>
</evidence>
<evidence type="ECO:0000256" key="5">
    <source>
        <dbReference type="ARBA" id="ARBA00022553"/>
    </source>
</evidence>
<dbReference type="InterPro" id="IPR003660">
    <property type="entry name" value="HAMP_dom"/>
</dbReference>
<evidence type="ECO:0000313" key="18">
    <source>
        <dbReference type="Proteomes" id="UP000269097"/>
    </source>
</evidence>
<dbReference type="SMART" id="SM00304">
    <property type="entry name" value="HAMP"/>
    <property type="match status" value="1"/>
</dbReference>
<organism evidence="17 18">
    <name type="scientific">Cohnella candidum</name>
    <dbReference type="NCBI Taxonomy" id="2674991"/>
    <lineage>
        <taxon>Bacteria</taxon>
        <taxon>Bacillati</taxon>
        <taxon>Bacillota</taxon>
        <taxon>Bacilli</taxon>
        <taxon>Bacillales</taxon>
        <taxon>Paenibacillaceae</taxon>
        <taxon>Cohnella</taxon>
    </lineage>
</organism>
<dbReference type="PANTHER" id="PTHR34220">
    <property type="entry name" value="SENSOR HISTIDINE KINASE YPDA"/>
    <property type="match status" value="1"/>
</dbReference>
<feature type="domain" description="Histidine kinase" evidence="15">
    <location>
        <begin position="484"/>
        <end position="599"/>
    </location>
</feature>
<dbReference type="EC" id="2.7.13.3" evidence="3"/>
<dbReference type="InterPro" id="IPR050640">
    <property type="entry name" value="Bact_2-comp_sensor_kinase"/>
</dbReference>
<name>A0A3G3K3W6_9BACL</name>
<comment type="subcellular location">
    <subcellularLocation>
        <location evidence="2">Cell membrane</location>
        <topology evidence="2">Multi-pass membrane protein</topology>
    </subcellularLocation>
</comment>
<dbReference type="CDD" id="cd18774">
    <property type="entry name" value="PDC2_HK_sensor"/>
    <property type="match status" value="1"/>
</dbReference>
<keyword evidence="11 14" id="KW-1133">Transmembrane helix</keyword>
<dbReference type="InterPro" id="IPR010559">
    <property type="entry name" value="Sig_transdc_His_kin_internal"/>
</dbReference>
<dbReference type="Gene3D" id="6.10.340.10">
    <property type="match status" value="1"/>
</dbReference>
<dbReference type="GO" id="GO:0005524">
    <property type="term" value="F:ATP binding"/>
    <property type="evidence" value="ECO:0007669"/>
    <property type="project" value="UniProtKB-KW"/>
</dbReference>
<feature type="transmembrane region" description="Helical" evidence="14">
    <location>
        <begin position="12"/>
        <end position="31"/>
    </location>
</feature>
<keyword evidence="6" id="KW-0808">Transferase</keyword>
<dbReference type="Pfam" id="PF02518">
    <property type="entry name" value="HATPase_c"/>
    <property type="match status" value="1"/>
</dbReference>
<evidence type="ECO:0000256" key="1">
    <source>
        <dbReference type="ARBA" id="ARBA00000085"/>
    </source>
</evidence>
<feature type="domain" description="HAMP" evidence="16">
    <location>
        <begin position="321"/>
        <end position="373"/>
    </location>
</feature>
<evidence type="ECO:0000259" key="15">
    <source>
        <dbReference type="PROSITE" id="PS50109"/>
    </source>
</evidence>
<dbReference type="Pfam" id="PF06580">
    <property type="entry name" value="His_kinase"/>
    <property type="match status" value="1"/>
</dbReference>
<keyword evidence="18" id="KW-1185">Reference proteome</keyword>
<evidence type="ECO:0000256" key="6">
    <source>
        <dbReference type="ARBA" id="ARBA00022679"/>
    </source>
</evidence>
<keyword evidence="5" id="KW-0597">Phosphoprotein</keyword>
<keyword evidence="9 17" id="KW-0418">Kinase</keyword>
<keyword evidence="4" id="KW-1003">Cell membrane</keyword>
<dbReference type="Gene3D" id="3.30.565.10">
    <property type="entry name" value="Histidine kinase-like ATPase, C-terminal domain"/>
    <property type="match status" value="1"/>
</dbReference>
<dbReference type="SUPFAM" id="SSF55874">
    <property type="entry name" value="ATPase domain of HSP90 chaperone/DNA topoisomerase II/histidine kinase"/>
    <property type="match status" value="1"/>
</dbReference>
<keyword evidence="13 14" id="KW-0472">Membrane</keyword>
<dbReference type="CDD" id="cd06225">
    <property type="entry name" value="HAMP"/>
    <property type="match status" value="1"/>
</dbReference>
<evidence type="ECO:0000313" key="17">
    <source>
        <dbReference type="EMBL" id="AYQ75206.1"/>
    </source>
</evidence>
<feature type="transmembrane region" description="Helical" evidence="14">
    <location>
        <begin position="300"/>
        <end position="319"/>
    </location>
</feature>
<evidence type="ECO:0000256" key="7">
    <source>
        <dbReference type="ARBA" id="ARBA00022692"/>
    </source>
</evidence>
<reference evidence="17 18" key="1">
    <citation type="submission" date="2018-10" db="EMBL/GenBank/DDBJ databases">
        <title>Genome Sequence of Cohnella sp.</title>
        <authorList>
            <person name="Srinivasan S."/>
            <person name="Kim M.K."/>
        </authorList>
    </citation>
    <scope>NUCLEOTIDE SEQUENCE [LARGE SCALE GENOMIC DNA]</scope>
    <source>
        <strain evidence="17 18">18JY8-7</strain>
    </source>
</reference>
<keyword evidence="10" id="KW-0067">ATP-binding</keyword>
<dbReference type="PROSITE" id="PS50109">
    <property type="entry name" value="HIS_KIN"/>
    <property type="match status" value="1"/>
</dbReference>
<evidence type="ECO:0000256" key="10">
    <source>
        <dbReference type="ARBA" id="ARBA00022840"/>
    </source>
</evidence>
<evidence type="ECO:0000256" key="2">
    <source>
        <dbReference type="ARBA" id="ARBA00004651"/>
    </source>
</evidence>
<evidence type="ECO:0000256" key="4">
    <source>
        <dbReference type="ARBA" id="ARBA00022475"/>
    </source>
</evidence>
<dbReference type="AlphaFoldDB" id="A0A3G3K3W6"/>
<evidence type="ECO:0000256" key="8">
    <source>
        <dbReference type="ARBA" id="ARBA00022741"/>
    </source>
</evidence>
<sequence>MKSIHTIHGRLFLIFLFSLLGLLFILSFVYYQRATEQIRDKVAVIAEKNISQTVGLFDLMLKGYDSVTKSLTSNNELMRLLRQSEDPVSSDVAVNLERRITDIMGAIFYSRNDVVGIHILTNQGEVYSFDRSVGGAVRSYVGKDWFNQLQKSTGEMIWLGVFPHSLVSEGINEPGSKVFAFGRELFELNTIKPIGIVLIETDADAITSALSNASLGPGSNVIIRDASGNEIMHTRPADPDSEEMTIPKEWPGPLKKGQVIVTDRKDYLVTAAPISMADWTVIGETPKQDIQLELQETQKFLLSVVIVLVIAATLLATVVSRSFSSPFKRLIQQMKQVELGNFKGIVRVQSYHELNVLVGSFNRMVTQMDELIERIKLASISEKNAQLQALQSQVNPHFLFNTLDMIYWMLDERENDRLGNVILSLSHMFRYSSDWEEASRATLRKEIEQLQHYLTIIETRLDTRVNTTIDVEEELLDIVVPKMILQPIVENAVKYGLEPLNRRTGSLRIYSREEDGRIDIVIEDNGVGMEEETLRRIERMLEETSSTTASAQDHGGRRGVGLLNVHQRIRLLYGDAYGLRIESERNRHTIVTVSFPAPHREEKSA</sequence>
<protein>
    <recommendedName>
        <fullName evidence="3">histidine kinase</fullName>
        <ecNumber evidence="3">2.7.13.3</ecNumber>
    </recommendedName>
</protein>
<gene>
    <name evidence="17" type="ORF">EAV92_23245</name>
</gene>
<comment type="catalytic activity">
    <reaction evidence="1">
        <text>ATP + protein L-histidine = ADP + protein N-phospho-L-histidine.</text>
        <dbReference type="EC" id="2.7.13.3"/>
    </reaction>
</comment>
<dbReference type="SMART" id="SM00387">
    <property type="entry name" value="HATPase_c"/>
    <property type="match status" value="1"/>
</dbReference>
<proteinExistence type="predicted"/>
<evidence type="ECO:0000256" key="14">
    <source>
        <dbReference type="SAM" id="Phobius"/>
    </source>
</evidence>
<dbReference type="InterPro" id="IPR005467">
    <property type="entry name" value="His_kinase_dom"/>
</dbReference>
<dbReference type="Proteomes" id="UP000269097">
    <property type="component" value="Chromosome"/>
</dbReference>
<dbReference type="EMBL" id="CP033433">
    <property type="protein sequence ID" value="AYQ75206.1"/>
    <property type="molecule type" value="Genomic_DNA"/>
</dbReference>
<evidence type="ECO:0000256" key="13">
    <source>
        <dbReference type="ARBA" id="ARBA00023136"/>
    </source>
</evidence>
<evidence type="ECO:0000256" key="9">
    <source>
        <dbReference type="ARBA" id="ARBA00022777"/>
    </source>
</evidence>